<dbReference type="InterPro" id="IPR032710">
    <property type="entry name" value="NTF2-like_dom_sf"/>
</dbReference>
<dbReference type="EMBL" id="BAABDO010000034">
    <property type="protein sequence ID" value="GAA4140701.1"/>
    <property type="molecule type" value="Genomic_DNA"/>
</dbReference>
<accession>A0ABP7YTG0</accession>
<proteinExistence type="predicted"/>
<comment type="caution">
    <text evidence="3">The sequence shown here is derived from an EMBL/GenBank/DDBJ whole genome shotgun (WGS) entry which is preliminary data.</text>
</comment>
<dbReference type="Proteomes" id="UP001500266">
    <property type="component" value="Unassembled WGS sequence"/>
</dbReference>
<organism evidence="3 4">
    <name type="scientific">Actinomadura keratinilytica</name>
    <dbReference type="NCBI Taxonomy" id="547461"/>
    <lineage>
        <taxon>Bacteria</taxon>
        <taxon>Bacillati</taxon>
        <taxon>Actinomycetota</taxon>
        <taxon>Actinomycetes</taxon>
        <taxon>Streptosporangiales</taxon>
        <taxon>Thermomonosporaceae</taxon>
        <taxon>Actinomadura</taxon>
    </lineage>
</organism>
<evidence type="ECO:0000259" key="2">
    <source>
        <dbReference type="Pfam" id="PF13474"/>
    </source>
</evidence>
<evidence type="ECO:0000313" key="3">
    <source>
        <dbReference type="EMBL" id="GAA4140701.1"/>
    </source>
</evidence>
<dbReference type="Gene3D" id="3.10.450.50">
    <property type="match status" value="1"/>
</dbReference>
<protein>
    <recommendedName>
        <fullName evidence="2">SnoaL-like domain-containing protein</fullName>
    </recommendedName>
</protein>
<reference evidence="4" key="1">
    <citation type="journal article" date="2019" name="Int. J. Syst. Evol. Microbiol.">
        <title>The Global Catalogue of Microorganisms (GCM) 10K type strain sequencing project: providing services to taxonomists for standard genome sequencing and annotation.</title>
        <authorList>
            <consortium name="The Broad Institute Genomics Platform"/>
            <consortium name="The Broad Institute Genome Sequencing Center for Infectious Disease"/>
            <person name="Wu L."/>
            <person name="Ma J."/>
        </authorList>
    </citation>
    <scope>NUCLEOTIDE SEQUENCE [LARGE SCALE GENOMIC DNA]</scope>
    <source>
        <strain evidence="4">JCM 17316</strain>
    </source>
</reference>
<dbReference type="SUPFAM" id="SSF54427">
    <property type="entry name" value="NTF2-like"/>
    <property type="match status" value="1"/>
</dbReference>
<dbReference type="InterPro" id="IPR037401">
    <property type="entry name" value="SnoaL-like"/>
</dbReference>
<feature type="chain" id="PRO_5046420819" description="SnoaL-like domain-containing protein" evidence="1">
    <location>
        <begin position="18"/>
        <end position="116"/>
    </location>
</feature>
<evidence type="ECO:0000256" key="1">
    <source>
        <dbReference type="SAM" id="SignalP"/>
    </source>
</evidence>
<sequence length="116" mass="12098">MPAMPITATPIAMPNSAAVSFTAAALPDFSTGCAPMARAALRPAVGARGGGYSPLGDGTFDLLDLEVFAGRDVAWCHAMIAIVDLRCRLPLGLRRVDGQWMIAHEHHSFPGEAPAG</sequence>
<keyword evidence="1" id="KW-0732">Signal</keyword>
<feature type="domain" description="SnoaL-like" evidence="2">
    <location>
        <begin position="59"/>
        <end position="110"/>
    </location>
</feature>
<evidence type="ECO:0000313" key="4">
    <source>
        <dbReference type="Proteomes" id="UP001500266"/>
    </source>
</evidence>
<keyword evidence="4" id="KW-1185">Reference proteome</keyword>
<dbReference type="Pfam" id="PF13474">
    <property type="entry name" value="SnoaL_3"/>
    <property type="match status" value="1"/>
</dbReference>
<name>A0ABP7YTG0_9ACTN</name>
<feature type="signal peptide" evidence="1">
    <location>
        <begin position="1"/>
        <end position="17"/>
    </location>
</feature>
<gene>
    <name evidence="3" type="ORF">GCM10022416_28140</name>
</gene>